<protein>
    <submittedName>
        <fullName evidence="2">Uncharacterized protein</fullName>
    </submittedName>
</protein>
<dbReference type="Proteomes" id="UP000233551">
    <property type="component" value="Unassembled WGS sequence"/>
</dbReference>
<name>A0A2I0HZA4_PUNGR</name>
<accession>A0A2I0HZA4</accession>
<gene>
    <name evidence="2" type="ORF">CRG98_042572</name>
</gene>
<reference evidence="2 3" key="1">
    <citation type="submission" date="2017-11" db="EMBL/GenBank/DDBJ databases">
        <title>De-novo sequencing of pomegranate (Punica granatum L.) genome.</title>
        <authorList>
            <person name="Akparov Z."/>
            <person name="Amiraslanov A."/>
            <person name="Hajiyeva S."/>
            <person name="Abbasov M."/>
            <person name="Kaur K."/>
            <person name="Hamwieh A."/>
            <person name="Solovyev V."/>
            <person name="Salamov A."/>
            <person name="Braich B."/>
            <person name="Kosarev P."/>
            <person name="Mahmoud A."/>
            <person name="Hajiyev E."/>
            <person name="Babayeva S."/>
            <person name="Izzatullayeva V."/>
            <person name="Mammadov A."/>
            <person name="Mammadov A."/>
            <person name="Sharifova S."/>
            <person name="Ojaghi J."/>
            <person name="Eynullazada K."/>
            <person name="Bayramov B."/>
            <person name="Abdulazimova A."/>
            <person name="Shahmuradov I."/>
        </authorList>
    </citation>
    <scope>NUCLEOTIDE SEQUENCE [LARGE SCALE GENOMIC DNA]</scope>
    <source>
        <strain evidence="3">cv. AG2017</strain>
        <tissue evidence="2">Leaf</tissue>
    </source>
</reference>
<keyword evidence="3" id="KW-1185">Reference proteome</keyword>
<comment type="caution">
    <text evidence="2">The sequence shown here is derived from an EMBL/GenBank/DDBJ whole genome shotgun (WGS) entry which is preliminary data.</text>
</comment>
<evidence type="ECO:0000313" key="3">
    <source>
        <dbReference type="Proteomes" id="UP000233551"/>
    </source>
</evidence>
<organism evidence="2 3">
    <name type="scientific">Punica granatum</name>
    <name type="common">Pomegranate</name>
    <dbReference type="NCBI Taxonomy" id="22663"/>
    <lineage>
        <taxon>Eukaryota</taxon>
        <taxon>Viridiplantae</taxon>
        <taxon>Streptophyta</taxon>
        <taxon>Embryophyta</taxon>
        <taxon>Tracheophyta</taxon>
        <taxon>Spermatophyta</taxon>
        <taxon>Magnoliopsida</taxon>
        <taxon>eudicotyledons</taxon>
        <taxon>Gunneridae</taxon>
        <taxon>Pentapetalae</taxon>
        <taxon>rosids</taxon>
        <taxon>malvids</taxon>
        <taxon>Myrtales</taxon>
        <taxon>Lythraceae</taxon>
        <taxon>Punica</taxon>
    </lineage>
</organism>
<evidence type="ECO:0000313" key="2">
    <source>
        <dbReference type="EMBL" id="PKI37039.1"/>
    </source>
</evidence>
<evidence type="ECO:0000256" key="1">
    <source>
        <dbReference type="SAM" id="MobiDB-lite"/>
    </source>
</evidence>
<sequence>MAPCPRSLYRPPNVSHHLPPPHRLLPIRPHQVLPVADSYQLPSLPVAGSVLRRLLAKTGSCPLPAS</sequence>
<feature type="region of interest" description="Disordered" evidence="1">
    <location>
        <begin position="1"/>
        <end position="22"/>
    </location>
</feature>
<dbReference type="EMBL" id="PGOL01004586">
    <property type="protein sequence ID" value="PKI37039.1"/>
    <property type="molecule type" value="Genomic_DNA"/>
</dbReference>
<proteinExistence type="predicted"/>
<dbReference type="AlphaFoldDB" id="A0A2I0HZA4"/>